<evidence type="ECO:0000313" key="2">
    <source>
        <dbReference type="Proteomes" id="UP001642520"/>
    </source>
</evidence>
<keyword evidence="2" id="KW-1185">Reference proteome</keyword>
<evidence type="ECO:0008006" key="3">
    <source>
        <dbReference type="Google" id="ProtNLM"/>
    </source>
</evidence>
<evidence type="ECO:0000313" key="1">
    <source>
        <dbReference type="EMBL" id="CAL7949285.1"/>
    </source>
</evidence>
<proteinExistence type="predicted"/>
<name>A0ABP1P7P8_XYLVO</name>
<gene>
    <name evidence="1" type="ORF">XYLVIOL_LOCUS9318</name>
</gene>
<dbReference type="EMBL" id="CAXAJV020001299">
    <property type="protein sequence ID" value="CAL7949285.1"/>
    <property type="molecule type" value="Genomic_DNA"/>
</dbReference>
<accession>A0ABP1P7P8</accession>
<protein>
    <recommendedName>
        <fullName evidence="3">Secreted protein</fullName>
    </recommendedName>
</protein>
<dbReference type="Proteomes" id="UP001642520">
    <property type="component" value="Unassembled WGS sequence"/>
</dbReference>
<sequence length="88" mass="10012">MLLNSYLDLCRSGEPGAVVVWRTTFLMLFELVPVSACLRPEAPSLVDWFVDLFKELIVDTKILFSSTDHLTLFPTFDDHFSGTRGLRC</sequence>
<comment type="caution">
    <text evidence="1">The sequence shown here is derived from an EMBL/GenBank/DDBJ whole genome shotgun (WGS) entry which is preliminary data.</text>
</comment>
<reference evidence="1 2" key="1">
    <citation type="submission" date="2024-08" db="EMBL/GenBank/DDBJ databases">
        <authorList>
            <person name="Will J Nash"/>
            <person name="Angela Man"/>
            <person name="Seanna McTaggart"/>
            <person name="Kendall Baker"/>
            <person name="Tom Barker"/>
            <person name="Leah Catchpole"/>
            <person name="Alex Durrant"/>
            <person name="Karim Gharbi"/>
            <person name="Naomi Irish"/>
            <person name="Gemy Kaithakottil"/>
            <person name="Debby Ku"/>
            <person name="Aaliyah Providence"/>
            <person name="Felix Shaw"/>
            <person name="David Swarbreck"/>
            <person name="Chris Watkins"/>
            <person name="Ann M. McCartney"/>
            <person name="Giulio Formenti"/>
            <person name="Alice Mouton"/>
            <person name="Noel Vella"/>
            <person name="Bjorn M von Reumont"/>
            <person name="Adriana Vella"/>
            <person name="Wilfried Haerty"/>
        </authorList>
    </citation>
    <scope>NUCLEOTIDE SEQUENCE [LARGE SCALE GENOMIC DNA]</scope>
</reference>
<organism evidence="1 2">
    <name type="scientific">Xylocopa violacea</name>
    <name type="common">Violet carpenter bee</name>
    <name type="synonym">Apis violacea</name>
    <dbReference type="NCBI Taxonomy" id="135666"/>
    <lineage>
        <taxon>Eukaryota</taxon>
        <taxon>Metazoa</taxon>
        <taxon>Ecdysozoa</taxon>
        <taxon>Arthropoda</taxon>
        <taxon>Hexapoda</taxon>
        <taxon>Insecta</taxon>
        <taxon>Pterygota</taxon>
        <taxon>Neoptera</taxon>
        <taxon>Endopterygota</taxon>
        <taxon>Hymenoptera</taxon>
        <taxon>Apocrita</taxon>
        <taxon>Aculeata</taxon>
        <taxon>Apoidea</taxon>
        <taxon>Anthophila</taxon>
        <taxon>Apidae</taxon>
        <taxon>Xylocopa</taxon>
        <taxon>Xylocopa</taxon>
    </lineage>
</organism>